<dbReference type="EC" id="2.7.13.3" evidence="3"/>
<evidence type="ECO:0000256" key="4">
    <source>
        <dbReference type="ARBA" id="ARBA00022679"/>
    </source>
</evidence>
<dbReference type="InterPro" id="IPR003594">
    <property type="entry name" value="HATPase_dom"/>
</dbReference>
<keyword evidence="15" id="KW-1185">Reference proteome</keyword>
<dbReference type="InterPro" id="IPR013656">
    <property type="entry name" value="PAS_4"/>
</dbReference>
<feature type="domain" description="Histidine kinase" evidence="13">
    <location>
        <begin position="559"/>
        <end position="771"/>
    </location>
</feature>
<keyword evidence="9 12" id="KW-1133">Transmembrane helix</keyword>
<keyword evidence="5 12" id="KW-0812">Transmembrane</keyword>
<evidence type="ECO:0000256" key="9">
    <source>
        <dbReference type="ARBA" id="ARBA00022989"/>
    </source>
</evidence>
<keyword evidence="4" id="KW-0808">Transferase</keyword>
<dbReference type="Pfam" id="PF02518">
    <property type="entry name" value="HATPase_c"/>
    <property type="match status" value="1"/>
</dbReference>
<keyword evidence="10" id="KW-0902">Two-component regulatory system</keyword>
<keyword evidence="7" id="KW-0418">Kinase</keyword>
<dbReference type="PIRSF" id="PIRSF037347">
    <property type="entry name" value="STHK_CHASE2_PAS_prd"/>
    <property type="match status" value="1"/>
</dbReference>
<dbReference type="PANTHER" id="PTHR42878:SF7">
    <property type="entry name" value="SENSOR HISTIDINE KINASE GLRK"/>
    <property type="match status" value="1"/>
</dbReference>
<evidence type="ECO:0000256" key="6">
    <source>
        <dbReference type="ARBA" id="ARBA00022741"/>
    </source>
</evidence>
<keyword evidence="11 12" id="KW-0472">Membrane</keyword>
<gene>
    <name evidence="14" type="ORF">ACFOKJ_06290</name>
</gene>
<dbReference type="Pfam" id="PF08448">
    <property type="entry name" value="PAS_4"/>
    <property type="match status" value="1"/>
</dbReference>
<evidence type="ECO:0000256" key="7">
    <source>
        <dbReference type="ARBA" id="ARBA00022777"/>
    </source>
</evidence>
<evidence type="ECO:0000259" key="13">
    <source>
        <dbReference type="PROSITE" id="PS50109"/>
    </source>
</evidence>
<feature type="transmembrane region" description="Helical" evidence="12">
    <location>
        <begin position="363"/>
        <end position="386"/>
    </location>
</feature>
<evidence type="ECO:0000256" key="1">
    <source>
        <dbReference type="ARBA" id="ARBA00000085"/>
    </source>
</evidence>
<dbReference type="NCBIfam" id="TIGR00229">
    <property type="entry name" value="sensory_box"/>
    <property type="match status" value="1"/>
</dbReference>
<evidence type="ECO:0000256" key="5">
    <source>
        <dbReference type="ARBA" id="ARBA00022692"/>
    </source>
</evidence>
<name>A0ABV7TSP2_9NEIS</name>
<dbReference type="Gene3D" id="3.30.450.20">
    <property type="entry name" value="PAS domain"/>
    <property type="match status" value="1"/>
</dbReference>
<keyword evidence="6" id="KW-0547">Nucleotide-binding</keyword>
<comment type="catalytic activity">
    <reaction evidence="1">
        <text>ATP + protein L-histidine = ADP + protein N-phospho-L-histidine.</text>
        <dbReference type="EC" id="2.7.13.3"/>
    </reaction>
</comment>
<evidence type="ECO:0000256" key="12">
    <source>
        <dbReference type="SAM" id="Phobius"/>
    </source>
</evidence>
<accession>A0ABV7TSP2</accession>
<dbReference type="SUPFAM" id="SSF55785">
    <property type="entry name" value="PYP-like sensor domain (PAS domain)"/>
    <property type="match status" value="1"/>
</dbReference>
<dbReference type="InterPro" id="IPR005467">
    <property type="entry name" value="His_kinase_dom"/>
</dbReference>
<comment type="caution">
    <text evidence="14">The sequence shown here is derived from an EMBL/GenBank/DDBJ whole genome shotgun (WGS) entry which is preliminary data.</text>
</comment>
<organism evidence="14 15">
    <name type="scientific">Vogesella amnigena</name>
    <dbReference type="NCBI Taxonomy" id="1507449"/>
    <lineage>
        <taxon>Bacteria</taxon>
        <taxon>Pseudomonadati</taxon>
        <taxon>Pseudomonadota</taxon>
        <taxon>Betaproteobacteria</taxon>
        <taxon>Neisseriales</taxon>
        <taxon>Chromobacteriaceae</taxon>
        <taxon>Vogesella</taxon>
    </lineage>
</organism>
<dbReference type="SMART" id="SM00091">
    <property type="entry name" value="PAS"/>
    <property type="match status" value="1"/>
</dbReference>
<feature type="transmembrane region" description="Helical" evidence="12">
    <location>
        <begin position="333"/>
        <end position="357"/>
    </location>
</feature>
<dbReference type="InterPro" id="IPR004358">
    <property type="entry name" value="Sig_transdc_His_kin-like_C"/>
</dbReference>
<dbReference type="PROSITE" id="PS50109">
    <property type="entry name" value="HIS_KIN"/>
    <property type="match status" value="1"/>
</dbReference>
<dbReference type="SUPFAM" id="SSF55874">
    <property type="entry name" value="ATPase domain of HSP90 chaperone/DNA topoisomerase II/histidine kinase"/>
    <property type="match status" value="1"/>
</dbReference>
<evidence type="ECO:0000313" key="14">
    <source>
        <dbReference type="EMBL" id="MFC3625755.1"/>
    </source>
</evidence>
<dbReference type="InterPro" id="IPR000014">
    <property type="entry name" value="PAS"/>
</dbReference>
<comment type="subcellular location">
    <subcellularLocation>
        <location evidence="2">Membrane</location>
        <topology evidence="2">Multi-pass membrane protein</topology>
    </subcellularLocation>
</comment>
<dbReference type="InterPro" id="IPR050351">
    <property type="entry name" value="BphY/WalK/GraS-like"/>
</dbReference>
<dbReference type="InterPro" id="IPR017181">
    <property type="entry name" value="Sig_transdc_His_kin_CHASE2"/>
</dbReference>
<dbReference type="Gene3D" id="3.30.565.10">
    <property type="entry name" value="Histidine kinase-like ATPase, C-terminal domain"/>
    <property type="match status" value="1"/>
</dbReference>
<dbReference type="Pfam" id="PF05226">
    <property type="entry name" value="CHASE2"/>
    <property type="match status" value="1"/>
</dbReference>
<dbReference type="PRINTS" id="PR00344">
    <property type="entry name" value="BCTRLSENSOR"/>
</dbReference>
<evidence type="ECO:0000313" key="15">
    <source>
        <dbReference type="Proteomes" id="UP001595636"/>
    </source>
</evidence>
<dbReference type="SMART" id="SM00387">
    <property type="entry name" value="HATPase_c"/>
    <property type="match status" value="1"/>
</dbReference>
<dbReference type="InterPro" id="IPR007890">
    <property type="entry name" value="CHASE2"/>
</dbReference>
<dbReference type="PANTHER" id="PTHR42878">
    <property type="entry name" value="TWO-COMPONENT HISTIDINE KINASE"/>
    <property type="match status" value="1"/>
</dbReference>
<evidence type="ECO:0000256" key="10">
    <source>
        <dbReference type="ARBA" id="ARBA00023012"/>
    </source>
</evidence>
<evidence type="ECO:0000256" key="2">
    <source>
        <dbReference type="ARBA" id="ARBA00004141"/>
    </source>
</evidence>
<dbReference type="EMBL" id="JBHRYH010000012">
    <property type="protein sequence ID" value="MFC3625755.1"/>
    <property type="molecule type" value="Genomic_DNA"/>
</dbReference>
<sequence>MNLPWQLLRSQRASWSLLLLLSCLLYLLVRGTLVAQMVDQSILDRWQGLQALSPAGGYQSPVLIVDVDQRSLERMGAWPLPESLYGKLIDRVMQARARAIGFDLPVPRLSMMRDETMERALFNWKKRVVMPVGSWDTVPYHRRAQLELQPDPDGVLRRIHLYAGPEGGVRWPHLALATLEAAGLAPQPATWSKSGSGSFQGTVAMDMNGTIAAGAGWQRDATIGIAFGRNLDGHEHVSLLEVLDGTIPDSLLRDRVVLVGVTAKALVTPLRVPLDAAGGQLLPVEIVADGIDSILSGSTIGPLRLGVEWLLELGVLLLLLLGLYRLSPVGSLLMWPLASGGLLLLSASLQAFAGLAWGPSTLIAVYTVAAIAWSIRGMIGPLMLVLQSGKLLGDGAAKQASGRLLFSWKLQDLERSLQALRQALAEQRSAYYLMVDALDNLPDAAMVCDQRQTIRLANQQAARLFGVAVAAELEGKPLEYCLRPLATTPEIAVDLLQRLETLSLEREQFELQDIQGRNLVIKQAPVFASDGNISGCVLMLADVTLQRNEQRQRDDALYFLSHDLREPQASSLALLGLMRHQPDAMPLPVLIERLEKHTRRALALAEGFIQLQRAQTASFHVDHYDLAALLAECVDDLWEYAQQAEVPLLYADSDVSVPVMVDREMVARAINNLINNAIKFSPAGSTVECRVEVQGRECAVVVRDHGAGMSHDTLVHIFRPFYRSATESRVNGAGLGLPMVKAVAERHGGSVAVWSELDRGSEFRLILPLSTEETTLALE</sequence>
<dbReference type="RefSeq" id="WP_390277582.1">
    <property type="nucleotide sequence ID" value="NZ_JBHRYH010000012.1"/>
</dbReference>
<dbReference type="InterPro" id="IPR036890">
    <property type="entry name" value="HATPase_C_sf"/>
</dbReference>
<evidence type="ECO:0000256" key="8">
    <source>
        <dbReference type="ARBA" id="ARBA00022840"/>
    </source>
</evidence>
<evidence type="ECO:0000256" key="3">
    <source>
        <dbReference type="ARBA" id="ARBA00012438"/>
    </source>
</evidence>
<dbReference type="CDD" id="cd00075">
    <property type="entry name" value="HATPase"/>
    <property type="match status" value="1"/>
</dbReference>
<dbReference type="SMART" id="SM01080">
    <property type="entry name" value="CHASE2"/>
    <property type="match status" value="1"/>
</dbReference>
<keyword evidence="8" id="KW-0067">ATP-binding</keyword>
<reference evidence="15" key="1">
    <citation type="journal article" date="2019" name="Int. J. Syst. Evol. Microbiol.">
        <title>The Global Catalogue of Microorganisms (GCM) 10K type strain sequencing project: providing services to taxonomists for standard genome sequencing and annotation.</title>
        <authorList>
            <consortium name="The Broad Institute Genomics Platform"/>
            <consortium name="The Broad Institute Genome Sequencing Center for Infectious Disease"/>
            <person name="Wu L."/>
            <person name="Ma J."/>
        </authorList>
    </citation>
    <scope>NUCLEOTIDE SEQUENCE [LARGE SCALE GENOMIC DNA]</scope>
    <source>
        <strain evidence="15">KCTC 42195</strain>
    </source>
</reference>
<evidence type="ECO:0000256" key="11">
    <source>
        <dbReference type="ARBA" id="ARBA00023136"/>
    </source>
</evidence>
<dbReference type="Proteomes" id="UP001595636">
    <property type="component" value="Unassembled WGS sequence"/>
</dbReference>
<protein>
    <recommendedName>
        <fullName evidence="3">histidine kinase</fullName>
        <ecNumber evidence="3">2.7.13.3</ecNumber>
    </recommendedName>
</protein>
<dbReference type="InterPro" id="IPR035965">
    <property type="entry name" value="PAS-like_dom_sf"/>
</dbReference>
<proteinExistence type="predicted"/>